<organism evidence="10 11">
    <name type="scientific">Cloeon dipterum</name>
    <dbReference type="NCBI Taxonomy" id="197152"/>
    <lineage>
        <taxon>Eukaryota</taxon>
        <taxon>Metazoa</taxon>
        <taxon>Ecdysozoa</taxon>
        <taxon>Arthropoda</taxon>
        <taxon>Hexapoda</taxon>
        <taxon>Insecta</taxon>
        <taxon>Pterygota</taxon>
        <taxon>Palaeoptera</taxon>
        <taxon>Ephemeroptera</taxon>
        <taxon>Pisciforma</taxon>
        <taxon>Baetidae</taxon>
        <taxon>Cloeon</taxon>
    </lineage>
</organism>
<feature type="disulfide bond" evidence="7">
    <location>
        <begin position="42"/>
        <end position="126"/>
    </location>
</feature>
<keyword evidence="5" id="KW-0378">Hydrolase</keyword>
<protein>
    <recommendedName>
        <fullName evidence="2">lysozyme</fullName>
        <ecNumber evidence="2">3.2.1.17</ecNumber>
    </recommendedName>
</protein>
<evidence type="ECO:0000256" key="3">
    <source>
        <dbReference type="ARBA" id="ARBA00022529"/>
    </source>
</evidence>
<evidence type="ECO:0000256" key="5">
    <source>
        <dbReference type="ARBA" id="ARBA00022801"/>
    </source>
</evidence>
<accession>A0A8S1E8Q5</accession>
<proteinExistence type="predicted"/>
<feature type="disulfide bond" evidence="7">
    <location>
        <begin position="47"/>
        <end position="53"/>
    </location>
</feature>
<name>A0A8S1E8Q5_9INSE</name>
<dbReference type="Proteomes" id="UP000494165">
    <property type="component" value="Unassembled WGS sequence"/>
</dbReference>
<keyword evidence="11" id="KW-1185">Reference proteome</keyword>
<feature type="chain" id="PRO_5036434429" description="lysozyme" evidence="8">
    <location>
        <begin position="27"/>
        <end position="166"/>
    </location>
</feature>
<feature type="signal peptide" evidence="8">
    <location>
        <begin position="1"/>
        <end position="26"/>
    </location>
</feature>
<dbReference type="PANTHER" id="PTHR11195">
    <property type="entry name" value="DESTABILASE-RELATED"/>
    <property type="match status" value="1"/>
</dbReference>
<dbReference type="InterPro" id="IPR008597">
    <property type="entry name" value="Invert_lysozyme"/>
</dbReference>
<evidence type="ECO:0000313" key="10">
    <source>
        <dbReference type="EMBL" id="CAB3389112.1"/>
    </source>
</evidence>
<dbReference type="InterPro" id="IPR018247">
    <property type="entry name" value="EF_Hand_1_Ca_BS"/>
</dbReference>
<dbReference type="PANTHER" id="PTHR11195:SF22">
    <property type="entry name" value="LYSOZYME"/>
    <property type="match status" value="1"/>
</dbReference>
<dbReference type="FunFam" id="1.10.530.10:FF:000019">
    <property type="entry name" value="lysozyme"/>
    <property type="match status" value="1"/>
</dbReference>
<dbReference type="EC" id="3.2.1.17" evidence="2"/>
<keyword evidence="3" id="KW-0929">Antimicrobial</keyword>
<evidence type="ECO:0000313" key="9">
    <source>
        <dbReference type="EMBL" id="CAB3364294.1"/>
    </source>
</evidence>
<dbReference type="GO" id="GO:0003796">
    <property type="term" value="F:lysozyme activity"/>
    <property type="evidence" value="ECO:0007669"/>
    <property type="project" value="UniProtKB-EC"/>
</dbReference>
<dbReference type="OrthoDB" id="6337871at2759"/>
<evidence type="ECO:0000256" key="8">
    <source>
        <dbReference type="SAM" id="SignalP"/>
    </source>
</evidence>
<comment type="catalytic activity">
    <reaction evidence="1">
        <text>Hydrolysis of (1-&gt;4)-beta-linkages between N-acetylmuramic acid and N-acetyl-D-glucosamine residues in a peptidoglycan and between N-acetyl-D-glucosamine residues in chitodextrins.</text>
        <dbReference type="EC" id="3.2.1.17"/>
    </reaction>
</comment>
<dbReference type="GO" id="GO:0031640">
    <property type="term" value="P:killing of cells of another organism"/>
    <property type="evidence" value="ECO:0007669"/>
    <property type="project" value="UniProtKB-KW"/>
</dbReference>
<dbReference type="EMBL" id="CADEPI010000015">
    <property type="protein sequence ID" value="CAB3364294.1"/>
    <property type="molecule type" value="Genomic_DNA"/>
</dbReference>
<keyword evidence="8" id="KW-0732">Signal</keyword>
<reference evidence="10 11" key="1">
    <citation type="submission" date="2020-04" db="EMBL/GenBank/DDBJ databases">
        <authorList>
            <person name="Alioto T."/>
            <person name="Alioto T."/>
            <person name="Gomez Garrido J."/>
        </authorList>
    </citation>
    <scope>NUCLEOTIDE SEQUENCE [LARGE SCALE GENOMIC DNA]</scope>
</reference>
<evidence type="ECO:0000256" key="4">
    <source>
        <dbReference type="ARBA" id="ARBA00022638"/>
    </source>
</evidence>
<evidence type="ECO:0000256" key="2">
    <source>
        <dbReference type="ARBA" id="ARBA00012732"/>
    </source>
</evidence>
<keyword evidence="6" id="KW-0326">Glycosidase</keyword>
<evidence type="ECO:0000256" key="6">
    <source>
        <dbReference type="ARBA" id="ARBA00023295"/>
    </source>
</evidence>
<dbReference type="CDD" id="cd16890">
    <property type="entry name" value="lyz_i"/>
    <property type="match status" value="1"/>
</dbReference>
<keyword evidence="4" id="KW-0081">Bacteriolytic enzyme</keyword>
<gene>
    <name evidence="10" type="ORF">CLODIP_2_CD12666</name>
    <name evidence="9" type="ORF">CLODIP_2_CD14521</name>
</gene>
<sequence>MRFWTWLKMYCRVALFSAIFASFAAALLIPESGLEAEMSIECLGCVCEATTRCNLNYNCTQGLCGPLLISEPYWFDAGRPVIDGDNPTWTGAFYRCVTDPVCAGVTVRKYMVKYRQDCNGDRRIDCEDFARIHYYGGYKCYKSLEGTKYWRQFRECRSATNQFGQK</sequence>
<dbReference type="EMBL" id="CADEPI010001221">
    <property type="protein sequence ID" value="CAB3389112.1"/>
    <property type="molecule type" value="Genomic_DNA"/>
</dbReference>
<dbReference type="Pfam" id="PF05497">
    <property type="entry name" value="Destabilase"/>
    <property type="match status" value="1"/>
</dbReference>
<dbReference type="Gene3D" id="1.10.530.10">
    <property type="match status" value="1"/>
</dbReference>
<dbReference type="AlphaFoldDB" id="A0A8S1E8Q5"/>
<dbReference type="PROSITE" id="PS51909">
    <property type="entry name" value="LYSOZYME_I"/>
    <property type="match status" value="1"/>
</dbReference>
<keyword evidence="7" id="KW-1015">Disulfide bond</keyword>
<evidence type="ECO:0000256" key="7">
    <source>
        <dbReference type="PIRSR" id="PIRSR608597-3"/>
    </source>
</evidence>
<dbReference type="PROSITE" id="PS00018">
    <property type="entry name" value="EF_HAND_1"/>
    <property type="match status" value="1"/>
</dbReference>
<dbReference type="GO" id="GO:0042742">
    <property type="term" value="P:defense response to bacterium"/>
    <property type="evidence" value="ECO:0007669"/>
    <property type="project" value="UniProtKB-KW"/>
</dbReference>
<feature type="disulfide bond" evidence="7">
    <location>
        <begin position="96"/>
        <end position="102"/>
    </location>
</feature>
<evidence type="ECO:0000256" key="1">
    <source>
        <dbReference type="ARBA" id="ARBA00000632"/>
    </source>
</evidence>
<comment type="caution">
    <text evidence="10">The sequence shown here is derived from an EMBL/GenBank/DDBJ whole genome shotgun (WGS) entry which is preliminary data.</text>
</comment>
<evidence type="ECO:0000313" key="11">
    <source>
        <dbReference type="Proteomes" id="UP000494165"/>
    </source>
</evidence>